<evidence type="ECO:0000313" key="2">
    <source>
        <dbReference type="EMBL" id="KAL1115569.1"/>
    </source>
</evidence>
<comment type="caution">
    <text evidence="2">The sequence shown here is derived from an EMBL/GenBank/DDBJ whole genome shotgun (WGS) entry which is preliminary data.</text>
</comment>
<accession>A0ABD0XWC7</accession>
<keyword evidence="3" id="KW-1185">Reference proteome</keyword>
<reference evidence="2 3" key="1">
    <citation type="submission" date="2024-07" db="EMBL/GenBank/DDBJ databases">
        <title>Chromosome-level genome assembly of the water stick insect Ranatra chinensis (Heteroptera: Nepidae).</title>
        <authorList>
            <person name="Liu X."/>
        </authorList>
    </citation>
    <scope>NUCLEOTIDE SEQUENCE [LARGE SCALE GENOMIC DNA]</scope>
    <source>
        <strain evidence="2">Cailab_2021Rc</strain>
        <tissue evidence="2">Muscle</tissue>
    </source>
</reference>
<name>A0ABD0XWC7_9HEMI</name>
<protein>
    <submittedName>
        <fullName evidence="2">Uncharacterized protein</fullName>
    </submittedName>
</protein>
<feature type="region of interest" description="Disordered" evidence="1">
    <location>
        <begin position="1"/>
        <end position="28"/>
    </location>
</feature>
<dbReference type="AlphaFoldDB" id="A0ABD0XWC7"/>
<organism evidence="2 3">
    <name type="scientific">Ranatra chinensis</name>
    <dbReference type="NCBI Taxonomy" id="642074"/>
    <lineage>
        <taxon>Eukaryota</taxon>
        <taxon>Metazoa</taxon>
        <taxon>Ecdysozoa</taxon>
        <taxon>Arthropoda</taxon>
        <taxon>Hexapoda</taxon>
        <taxon>Insecta</taxon>
        <taxon>Pterygota</taxon>
        <taxon>Neoptera</taxon>
        <taxon>Paraneoptera</taxon>
        <taxon>Hemiptera</taxon>
        <taxon>Heteroptera</taxon>
        <taxon>Panheteroptera</taxon>
        <taxon>Nepomorpha</taxon>
        <taxon>Nepidae</taxon>
        <taxon>Ranatrinae</taxon>
        <taxon>Ranatra</taxon>
    </lineage>
</organism>
<gene>
    <name evidence="2" type="ORF">AAG570_005859</name>
</gene>
<dbReference type="Proteomes" id="UP001558652">
    <property type="component" value="Unassembled WGS sequence"/>
</dbReference>
<evidence type="ECO:0000313" key="3">
    <source>
        <dbReference type="Proteomes" id="UP001558652"/>
    </source>
</evidence>
<dbReference type="EMBL" id="JBFDAA010000019">
    <property type="protein sequence ID" value="KAL1115569.1"/>
    <property type="molecule type" value="Genomic_DNA"/>
</dbReference>
<feature type="compositionally biased region" description="Basic and acidic residues" evidence="1">
    <location>
        <begin position="1"/>
        <end position="24"/>
    </location>
</feature>
<proteinExistence type="predicted"/>
<sequence length="190" mass="21824">MAPERRNMFYENKKQETTEIEKPPNGDTPCWGVQIGGALLHEEIERPTSFKSAWWVEEDREDTRGLGSFISRADRLQTRIVPQSASSHLSLKMAFNGRNNEQETTERWLLVRDFDSCKQVTRATTRTAPLRMAISRNRSGTNELRTGDYGNNQRSYVPNAGLSCQKSGVIRLPERWRKETVKVGVYFVGR</sequence>
<evidence type="ECO:0000256" key="1">
    <source>
        <dbReference type="SAM" id="MobiDB-lite"/>
    </source>
</evidence>